<dbReference type="SUPFAM" id="SSF55073">
    <property type="entry name" value="Nucleotide cyclase"/>
    <property type="match status" value="1"/>
</dbReference>
<dbReference type="RefSeq" id="WP_036755059.1">
    <property type="nucleotide sequence ID" value="NZ_CP035284.1"/>
</dbReference>
<dbReference type="GO" id="GO:0004016">
    <property type="term" value="F:adenylate cyclase activity"/>
    <property type="evidence" value="ECO:0007669"/>
    <property type="project" value="UniProtKB-ARBA"/>
</dbReference>
<dbReference type="AlphaFoldDB" id="A0AAQ0HFY1"/>
<dbReference type="PROSITE" id="PS50125">
    <property type="entry name" value="GUANYLATE_CYCLASE_2"/>
    <property type="match status" value="1"/>
</dbReference>
<comment type="caution">
    <text evidence="2">The sequence shown here is derived from an EMBL/GenBank/DDBJ whole genome shotgun (WGS) entry which is preliminary data.</text>
</comment>
<name>A0AAQ0HFY1_PARVE</name>
<evidence type="ECO:0000259" key="1">
    <source>
        <dbReference type="PROSITE" id="PS50125"/>
    </source>
</evidence>
<keyword evidence="3" id="KW-1185">Reference proteome</keyword>
<dbReference type="GO" id="GO:0035556">
    <property type="term" value="P:intracellular signal transduction"/>
    <property type="evidence" value="ECO:0007669"/>
    <property type="project" value="InterPro"/>
</dbReference>
<accession>A0AAQ0HFY1</accession>
<sequence length="265" mass="28454">MSDSASQPEFGNEQLWLQIFRDGHPVLMGKQRRYRRLPGLPRCKLCFAPFGGWGGWVARRIGLRPSNRNPRFCNACDRFIEQFPGGAEVPISILFCDLRGSVALGERLGAAAYAATVARMRDTVVAALWQHDGFVLEFQGDSVIGVWPPGFSGKDHALKAVAAARSMARTLARQEDAGDDPIRAGIGLHTGTAFLCTFSAASGLLQEVGAFGQAMNIAARLSALAEPGQILATRAVCDAARQAPPPLRQVTLKGIDEPVEITALA</sequence>
<dbReference type="Gene3D" id="3.30.70.1230">
    <property type="entry name" value="Nucleotide cyclase"/>
    <property type="match status" value="1"/>
</dbReference>
<dbReference type="EMBL" id="QUMX01000024">
    <property type="protein sequence ID" value="REG43860.1"/>
    <property type="molecule type" value="Genomic_DNA"/>
</dbReference>
<dbReference type="PANTHER" id="PTHR43081">
    <property type="entry name" value="ADENYLATE CYCLASE, TERMINAL-DIFFERENTIATION SPECIFIC-RELATED"/>
    <property type="match status" value="1"/>
</dbReference>
<dbReference type="Pfam" id="PF00211">
    <property type="entry name" value="Guanylate_cyc"/>
    <property type="match status" value="1"/>
</dbReference>
<dbReference type="InterPro" id="IPR029787">
    <property type="entry name" value="Nucleotide_cyclase"/>
</dbReference>
<evidence type="ECO:0000313" key="2">
    <source>
        <dbReference type="EMBL" id="REG43860.1"/>
    </source>
</evidence>
<feature type="domain" description="Guanylate cyclase" evidence="1">
    <location>
        <begin position="92"/>
        <end position="222"/>
    </location>
</feature>
<dbReference type="SMART" id="SM00044">
    <property type="entry name" value="CYCc"/>
    <property type="match status" value="1"/>
</dbReference>
<proteinExistence type="predicted"/>
<gene>
    <name evidence="2" type="ORF">ATH84_102414</name>
</gene>
<dbReference type="PANTHER" id="PTHR43081:SF20">
    <property type="entry name" value="TWO-COMPONENT RESPONSE REGULATOR"/>
    <property type="match status" value="1"/>
</dbReference>
<organism evidence="2 3">
    <name type="scientific">Paracoccus versutus</name>
    <name type="common">Thiobacillus versutus</name>
    <dbReference type="NCBI Taxonomy" id="34007"/>
    <lineage>
        <taxon>Bacteria</taxon>
        <taxon>Pseudomonadati</taxon>
        <taxon>Pseudomonadota</taxon>
        <taxon>Alphaproteobacteria</taxon>
        <taxon>Rhodobacterales</taxon>
        <taxon>Paracoccaceae</taxon>
        <taxon>Paracoccus</taxon>
    </lineage>
</organism>
<reference evidence="2 3" key="1">
    <citation type="submission" date="2018-08" db="EMBL/GenBank/DDBJ databases">
        <title>Genomic Encyclopedia of Archaeal and Bacterial Type Strains, Phase II (KMG-II): from individual species to whole genera.</title>
        <authorList>
            <person name="Goeker M."/>
        </authorList>
    </citation>
    <scope>NUCLEOTIDE SEQUENCE [LARGE SCALE GENOMIC DNA]</scope>
    <source>
        <strain evidence="2 3">DSM 582</strain>
    </source>
</reference>
<protein>
    <submittedName>
        <fullName evidence="2">Adenylate cyclase</fullName>
    </submittedName>
</protein>
<dbReference type="GO" id="GO:0006171">
    <property type="term" value="P:cAMP biosynthetic process"/>
    <property type="evidence" value="ECO:0007669"/>
    <property type="project" value="TreeGrafter"/>
</dbReference>
<dbReference type="CDD" id="cd07302">
    <property type="entry name" value="CHD"/>
    <property type="match status" value="1"/>
</dbReference>
<dbReference type="Proteomes" id="UP000256794">
    <property type="component" value="Unassembled WGS sequence"/>
</dbReference>
<dbReference type="InterPro" id="IPR050697">
    <property type="entry name" value="Adenylyl/Guanylyl_Cyclase_3/4"/>
</dbReference>
<evidence type="ECO:0000313" key="3">
    <source>
        <dbReference type="Proteomes" id="UP000256794"/>
    </source>
</evidence>
<dbReference type="InterPro" id="IPR001054">
    <property type="entry name" value="A/G_cyclase"/>
</dbReference>